<organism evidence="2">
    <name type="scientific">uncultured Caudovirales phage</name>
    <dbReference type="NCBI Taxonomy" id="2100421"/>
    <lineage>
        <taxon>Viruses</taxon>
        <taxon>Duplodnaviria</taxon>
        <taxon>Heunggongvirae</taxon>
        <taxon>Uroviricota</taxon>
        <taxon>Caudoviricetes</taxon>
        <taxon>Peduoviridae</taxon>
        <taxon>Maltschvirus</taxon>
        <taxon>Maltschvirus maltsch</taxon>
    </lineage>
</organism>
<evidence type="ECO:0000256" key="1">
    <source>
        <dbReference type="SAM" id="MobiDB-lite"/>
    </source>
</evidence>
<accession>A0A6J5PBH0</accession>
<reference evidence="2" key="1">
    <citation type="submission" date="2020-04" db="EMBL/GenBank/DDBJ databases">
        <authorList>
            <person name="Chiriac C."/>
            <person name="Salcher M."/>
            <person name="Ghai R."/>
            <person name="Kavagutti S V."/>
        </authorList>
    </citation>
    <scope>NUCLEOTIDE SEQUENCE</scope>
</reference>
<evidence type="ECO:0000313" key="2">
    <source>
        <dbReference type="EMBL" id="CAB4166445.1"/>
    </source>
</evidence>
<sequence length="356" mass="38404">MPPRNMLPQALSVTGNNQSLRDYYALQAADALSQDVDPTPFIDEARRQREGGQTAMMNALAAQFAGRDFQPLQGMYLKRAMASRDPVQVGNAGYVNDRGEFTKTPGFDQGRKAQLSQTLSQLYGQRYSDEVTASNRAEDRADKVANREPFSIQADPVNGGMVIFDKRNGSIRPVDGAPGAPPRPANGPTGFPNMPAGLKVPEASNKNLLGASLMAEQLPKLENLVLNEGFVPSKLDVFATGPQLPGWQSVVQNVTPREWSDPRAKDFFEAGSKILTGILRPESGGAITADEWTQYAPMYLPWPGDSPQLRQSKIAGLRNYMSRLGSTSGPAGRYFQAPPVAGGDEGVIDLPAPGGR</sequence>
<protein>
    <submittedName>
        <fullName evidence="2">Uncharacterized protein</fullName>
    </submittedName>
</protein>
<dbReference type="EMBL" id="LR796785">
    <property type="protein sequence ID" value="CAB4166445.1"/>
    <property type="molecule type" value="Genomic_DNA"/>
</dbReference>
<name>A0A6J5PBH0_9CAUD</name>
<proteinExistence type="predicted"/>
<gene>
    <name evidence="2" type="ORF">UFOVP840_32</name>
</gene>
<feature type="region of interest" description="Disordered" evidence="1">
    <location>
        <begin position="327"/>
        <end position="356"/>
    </location>
</feature>